<reference evidence="1" key="1">
    <citation type="submission" date="2019-01" db="EMBL/GenBank/DDBJ databases">
        <title>Colletotrichum abscissum LGMF1257.</title>
        <authorList>
            <person name="Baroncelli R."/>
        </authorList>
    </citation>
    <scope>NUCLEOTIDE SEQUENCE</scope>
    <source>
        <strain evidence="1">Ca142</strain>
    </source>
</reference>
<proteinExistence type="predicted"/>
<dbReference type="AlphaFoldDB" id="A0A9Q0AWX1"/>
<dbReference type="EMBL" id="SDAQ01000200">
    <property type="protein sequence ID" value="KAI3530646.1"/>
    <property type="molecule type" value="Genomic_DNA"/>
</dbReference>
<dbReference type="OrthoDB" id="5413892at2759"/>
<dbReference type="Proteomes" id="UP001056436">
    <property type="component" value="Unassembled WGS sequence"/>
</dbReference>
<gene>
    <name evidence="1" type="ORF">CABS02_14449</name>
</gene>
<evidence type="ECO:0000313" key="2">
    <source>
        <dbReference type="Proteomes" id="UP001056436"/>
    </source>
</evidence>
<sequence length="154" mass="16682">MDAFQVARGPQPDFARIATGFTELGDQFQLCSNLPVIDHGGQLLRAVQGLREVVDSIDTRLRSMERRSIASELNALARSLNATVTRPDEPLEGLRSLQTGEVMEDFPTTVSEIALLSAGRANAYLQALGQPVAGPIGEKRRRLKLLAGVTTQVV</sequence>
<accession>A0A9Q0AWX1</accession>
<name>A0A9Q0AWX1_9PEZI</name>
<evidence type="ECO:0000313" key="1">
    <source>
        <dbReference type="EMBL" id="KAI3530646.1"/>
    </source>
</evidence>
<organism evidence="1 2">
    <name type="scientific">Colletotrichum abscissum</name>
    <dbReference type="NCBI Taxonomy" id="1671311"/>
    <lineage>
        <taxon>Eukaryota</taxon>
        <taxon>Fungi</taxon>
        <taxon>Dikarya</taxon>
        <taxon>Ascomycota</taxon>
        <taxon>Pezizomycotina</taxon>
        <taxon>Sordariomycetes</taxon>
        <taxon>Hypocreomycetidae</taxon>
        <taxon>Glomerellales</taxon>
        <taxon>Glomerellaceae</taxon>
        <taxon>Colletotrichum</taxon>
        <taxon>Colletotrichum acutatum species complex</taxon>
    </lineage>
</organism>
<comment type="caution">
    <text evidence="1">The sequence shown here is derived from an EMBL/GenBank/DDBJ whole genome shotgun (WGS) entry which is preliminary data.</text>
</comment>
<keyword evidence="2" id="KW-1185">Reference proteome</keyword>
<protein>
    <submittedName>
        <fullName evidence="1">Uncharacterized protein</fullName>
    </submittedName>
</protein>